<reference evidence="2" key="1">
    <citation type="journal article" date="2022" name="Int. J. Syst. Evol. Microbiol.">
        <title>Apilactobacillus apisilvae sp. nov., Nicolia spurrieriana gen. nov. sp. nov., Bombilactobacillus folatiphilus sp. nov. and Bombilactobacillus thymidiniphilus sp. nov., four new lactic acid bacterial isolates from stingless bees Tetragonula carbonaria and Austroplebeia australis.</title>
        <authorList>
            <person name="Oliphant S.A."/>
            <person name="Watson-Haigh N.S."/>
            <person name="Sumby K.M."/>
            <person name="Gardner J."/>
            <person name="Groom S."/>
            <person name="Jiranek V."/>
        </authorList>
    </citation>
    <scope>NUCLEOTIDE SEQUENCE</scope>
    <source>
        <strain evidence="2">SG4_D2</strain>
    </source>
</reference>
<evidence type="ECO:0000313" key="2">
    <source>
        <dbReference type="EMBL" id="UQS82572.1"/>
    </source>
</evidence>
<dbReference type="SUPFAM" id="SSF50129">
    <property type="entry name" value="GroES-like"/>
    <property type="match status" value="1"/>
</dbReference>
<keyword evidence="3" id="KW-1185">Reference proteome</keyword>
<gene>
    <name evidence="2" type="ORF">MOO45_02675</name>
</gene>
<evidence type="ECO:0000259" key="1">
    <source>
        <dbReference type="SMART" id="SM00829"/>
    </source>
</evidence>
<dbReference type="InterPro" id="IPR011032">
    <property type="entry name" value="GroES-like_sf"/>
</dbReference>
<sequence>MQAAIITAPNTLPVIDEFPNPKVQNTQEQIVTVKASALSNFSKMKSLGKHYTKQDYFPRVAGIDGVGTLADGQLVYFFKTIAPYGSLAAQTLVKQSDLIELPANLAPILAATLANPAMSSYAALTYRAHLQQNEVVLINGATGLAGQLAVKIAYALGARKVVVTGRSPIKLAQIKADAFVASENYDLKTSTGRSGYVQALGSLTSDVSVVLDYLWGPTTTMILQALQQFTRVQQQIRYVEIGSIVQSELVLPAQLLRSQNLSLLGSGIGSVTASDMKKAIAQSFELAVKYNWQLPLQKYSLQQVPKAWQAAGVPRAVITFD</sequence>
<dbReference type="Proteomes" id="UP000831495">
    <property type="component" value="Chromosome"/>
</dbReference>
<evidence type="ECO:0000313" key="3">
    <source>
        <dbReference type="Proteomes" id="UP000831495"/>
    </source>
</evidence>
<proteinExistence type="predicted"/>
<dbReference type="PANTHER" id="PTHR43677:SF11">
    <property type="entry name" value="ZINC-CONTAINING ALCOHOL DEHYDROGENASE"/>
    <property type="match status" value="1"/>
</dbReference>
<organism evidence="2 3">
    <name type="scientific">Bombilactobacillus folatiphilus</name>
    <dbReference type="NCBI Taxonomy" id="2923362"/>
    <lineage>
        <taxon>Bacteria</taxon>
        <taxon>Bacillati</taxon>
        <taxon>Bacillota</taxon>
        <taxon>Bacilli</taxon>
        <taxon>Lactobacillales</taxon>
        <taxon>Lactobacillaceae</taxon>
        <taxon>Bombilactobacillus</taxon>
    </lineage>
</organism>
<feature type="domain" description="Enoyl reductase (ER)" evidence="1">
    <location>
        <begin position="7"/>
        <end position="318"/>
    </location>
</feature>
<dbReference type="InterPro" id="IPR036291">
    <property type="entry name" value="NAD(P)-bd_dom_sf"/>
</dbReference>
<dbReference type="Gene3D" id="3.90.180.10">
    <property type="entry name" value="Medium-chain alcohol dehydrogenases, catalytic domain"/>
    <property type="match status" value="1"/>
</dbReference>
<dbReference type="PANTHER" id="PTHR43677">
    <property type="entry name" value="SHORT-CHAIN DEHYDROGENASE/REDUCTASE"/>
    <property type="match status" value="1"/>
</dbReference>
<dbReference type="SMART" id="SM00829">
    <property type="entry name" value="PKS_ER"/>
    <property type="match status" value="1"/>
</dbReference>
<dbReference type="SUPFAM" id="SSF51735">
    <property type="entry name" value="NAD(P)-binding Rossmann-fold domains"/>
    <property type="match status" value="1"/>
</dbReference>
<accession>A0ABY4PBC9</accession>
<dbReference type="Gene3D" id="3.40.50.720">
    <property type="entry name" value="NAD(P)-binding Rossmann-like Domain"/>
    <property type="match status" value="1"/>
</dbReference>
<dbReference type="InterPro" id="IPR020843">
    <property type="entry name" value="ER"/>
</dbReference>
<protein>
    <submittedName>
        <fullName evidence="2">Zinc-binding alcohol dehydrogenase family protein</fullName>
    </submittedName>
</protein>
<dbReference type="InterPro" id="IPR051397">
    <property type="entry name" value="Zn-ADH-like_protein"/>
</dbReference>
<dbReference type="RefSeq" id="WP_249514850.1">
    <property type="nucleotide sequence ID" value="NZ_CP093366.1"/>
</dbReference>
<dbReference type="EMBL" id="CP093366">
    <property type="protein sequence ID" value="UQS82572.1"/>
    <property type="molecule type" value="Genomic_DNA"/>
</dbReference>
<name>A0ABY4PBC9_9LACO</name>